<dbReference type="OrthoDB" id="33037at2"/>
<evidence type="ECO:0000313" key="3">
    <source>
        <dbReference type="Proteomes" id="UP000192656"/>
    </source>
</evidence>
<name>A0A1W2AHW6_9HYPH</name>
<keyword evidence="3" id="KW-1185">Reference proteome</keyword>
<reference evidence="2 3" key="1">
    <citation type="submission" date="2017-04" db="EMBL/GenBank/DDBJ databases">
        <authorList>
            <person name="Afonso C.L."/>
            <person name="Miller P.J."/>
            <person name="Scott M.A."/>
            <person name="Spackman E."/>
            <person name="Goraichik I."/>
            <person name="Dimitrov K.M."/>
            <person name="Suarez D.L."/>
            <person name="Swayne D.E."/>
        </authorList>
    </citation>
    <scope>NUCLEOTIDE SEQUENCE [LARGE SCALE GENOMIC DNA]</scope>
    <source>
        <strain evidence="2 3">CGMCC 1.10972</strain>
    </source>
</reference>
<evidence type="ECO:0000256" key="1">
    <source>
        <dbReference type="SAM" id="SignalP"/>
    </source>
</evidence>
<dbReference type="Proteomes" id="UP000192656">
    <property type="component" value="Unassembled WGS sequence"/>
</dbReference>
<dbReference type="InterPro" id="IPR019660">
    <property type="entry name" value="Put_sensory_transdc_reg_YbjN"/>
</dbReference>
<keyword evidence="1" id="KW-0732">Signal</keyword>
<evidence type="ECO:0000313" key="2">
    <source>
        <dbReference type="EMBL" id="SMC60160.1"/>
    </source>
</evidence>
<feature type="chain" id="PRO_5013026399" evidence="1">
    <location>
        <begin position="23"/>
        <end position="169"/>
    </location>
</feature>
<feature type="signal peptide" evidence="1">
    <location>
        <begin position="1"/>
        <end position="22"/>
    </location>
</feature>
<protein>
    <submittedName>
        <fullName evidence="2">Putative sensory transduction regulator</fullName>
    </submittedName>
</protein>
<dbReference type="EMBL" id="FWXR01000004">
    <property type="protein sequence ID" value="SMC60160.1"/>
    <property type="molecule type" value="Genomic_DNA"/>
</dbReference>
<organism evidence="2 3">
    <name type="scientific">Fulvimarina manganoxydans</name>
    <dbReference type="NCBI Taxonomy" id="937218"/>
    <lineage>
        <taxon>Bacteria</taxon>
        <taxon>Pseudomonadati</taxon>
        <taxon>Pseudomonadota</taxon>
        <taxon>Alphaproteobacteria</taxon>
        <taxon>Hyphomicrobiales</taxon>
        <taxon>Aurantimonadaceae</taxon>
        <taxon>Fulvimarina</taxon>
    </lineage>
</organism>
<dbReference type="RefSeq" id="WP_084409306.1">
    <property type="nucleotide sequence ID" value="NZ_FWXR01000004.1"/>
</dbReference>
<dbReference type="CDD" id="cd17511">
    <property type="entry name" value="YbjN_AmyR-like"/>
    <property type="match status" value="1"/>
</dbReference>
<dbReference type="Pfam" id="PF10722">
    <property type="entry name" value="YbjN"/>
    <property type="match status" value="1"/>
</dbReference>
<dbReference type="AlphaFoldDB" id="A0A1W2AHW6"/>
<proteinExistence type="predicted"/>
<gene>
    <name evidence="2" type="ORF">SAMN06297251_104183</name>
</gene>
<accession>A0A1W2AHW6</accession>
<sequence>MPFSRAALAASLLFAAIPAADAAGAIGIPVADETQSLIGADDTEAIRAIAEGYGEARIVELDNGDPAIVGDINGTAYQLFFLDCTDGKACEALNFYAVWDVQTVSVGTINLWNRTAPLNKAYLTEENRPVIEMSLPLAGGIAPGQLKYVLDQWTIALAEFPRSVVYPEE</sequence>
<dbReference type="STRING" id="937218.SAMN06297251_104183"/>